<reference evidence="1 2" key="1">
    <citation type="submission" date="2019-10" db="EMBL/GenBank/DDBJ databases">
        <authorList>
            <person name="Palmer J.M."/>
        </authorList>
    </citation>
    <scope>NUCLEOTIDE SEQUENCE [LARGE SCALE GENOMIC DNA]</scope>
    <source>
        <strain evidence="1 2">TWF694</strain>
    </source>
</reference>
<dbReference type="Proteomes" id="UP001365542">
    <property type="component" value="Unassembled WGS sequence"/>
</dbReference>
<proteinExistence type="predicted"/>
<accession>A0AAV9WRR0</accession>
<sequence length="289" mass="31790">MTAMMTTRVNVGVVIPNISNKMVRIRDVNIIRDVMNRVAGMTSLEISLMVVRRGGKVATEWMHLYEGDLVYIDYPNSKIPPHLKERAVKEATTKPVFVTPRAKAAIPIRPPKDANNTRKNEKTGDGLLIEFSPGSPVFQSSSGGFLTNETSFLSATSSDLNLKDETIYSDLEAITPTTPASLVQVTFRFWSGQELALTVSSESRISSLVTVVTAKVLKGHHNVRATDLDFLTPDGKDITAFIKLGDMFEGDKGDTVVHVSLREPRKVGVDDITHKMENFMPVELGSSLI</sequence>
<dbReference type="AlphaFoldDB" id="A0AAV9WRR0"/>
<protein>
    <submittedName>
        <fullName evidence="1">Uncharacterized protein</fullName>
    </submittedName>
</protein>
<evidence type="ECO:0000313" key="1">
    <source>
        <dbReference type="EMBL" id="KAK6524057.1"/>
    </source>
</evidence>
<organism evidence="1 2">
    <name type="scientific">Orbilia ellipsospora</name>
    <dbReference type="NCBI Taxonomy" id="2528407"/>
    <lineage>
        <taxon>Eukaryota</taxon>
        <taxon>Fungi</taxon>
        <taxon>Dikarya</taxon>
        <taxon>Ascomycota</taxon>
        <taxon>Pezizomycotina</taxon>
        <taxon>Orbiliomycetes</taxon>
        <taxon>Orbiliales</taxon>
        <taxon>Orbiliaceae</taxon>
        <taxon>Orbilia</taxon>
    </lineage>
</organism>
<keyword evidence="2" id="KW-1185">Reference proteome</keyword>
<comment type="caution">
    <text evidence="1">The sequence shown here is derived from an EMBL/GenBank/DDBJ whole genome shotgun (WGS) entry which is preliminary data.</text>
</comment>
<evidence type="ECO:0000313" key="2">
    <source>
        <dbReference type="Proteomes" id="UP001365542"/>
    </source>
</evidence>
<gene>
    <name evidence="1" type="ORF">TWF694_005722</name>
</gene>
<name>A0AAV9WRR0_9PEZI</name>
<dbReference type="EMBL" id="JAVHJO010000018">
    <property type="protein sequence ID" value="KAK6524057.1"/>
    <property type="molecule type" value="Genomic_DNA"/>
</dbReference>